<organism evidence="1 2">
    <name type="scientific">Desulfoferula mesophila</name>
    <dbReference type="NCBI Taxonomy" id="3058419"/>
    <lineage>
        <taxon>Bacteria</taxon>
        <taxon>Pseudomonadati</taxon>
        <taxon>Thermodesulfobacteriota</taxon>
        <taxon>Desulfarculia</taxon>
        <taxon>Desulfarculales</taxon>
        <taxon>Desulfarculaceae</taxon>
        <taxon>Desulfoferula</taxon>
    </lineage>
</organism>
<dbReference type="RefSeq" id="WP_338605272.1">
    <property type="nucleotide sequence ID" value="NZ_AP028679.1"/>
</dbReference>
<dbReference type="AlphaFoldDB" id="A0AAU9E8V4"/>
<evidence type="ECO:0000313" key="2">
    <source>
        <dbReference type="Proteomes" id="UP001366166"/>
    </source>
</evidence>
<dbReference type="EMBL" id="AP028679">
    <property type="protein sequence ID" value="BEQ13546.1"/>
    <property type="molecule type" value="Genomic_DNA"/>
</dbReference>
<gene>
    <name evidence="1" type="ORF">FAK_06120</name>
</gene>
<keyword evidence="2" id="KW-1185">Reference proteome</keyword>
<reference evidence="2" key="1">
    <citation type="journal article" date="2023" name="Arch. Microbiol.">
        <title>Desulfoferula mesophilus gen. nov. sp. nov., a mesophilic sulfate-reducing bacterium isolated from a brackish lake sediment.</title>
        <authorList>
            <person name="Watanabe T."/>
            <person name="Yabe T."/>
            <person name="Tsuji J.M."/>
            <person name="Fukui M."/>
        </authorList>
    </citation>
    <scope>NUCLEOTIDE SEQUENCE [LARGE SCALE GENOMIC DNA]</scope>
    <source>
        <strain evidence="2">12FAK</strain>
    </source>
</reference>
<accession>A0AAU9E8V4</accession>
<sequence>MRGGGPRIKRIYDPAEPGDGKRYLVDLLWPRGVSKARARLDGWLKELAPSDELRHWFGHDLARWQEFKRRYRLELKARDKKAKLRELAQEIEAGPVTLLYAAKDQERNNAVALREELLRNY</sequence>
<dbReference type="Proteomes" id="UP001366166">
    <property type="component" value="Chromosome"/>
</dbReference>
<dbReference type="KEGG" id="dmp:FAK_06120"/>
<dbReference type="PANTHER" id="PTHR36849:SF1">
    <property type="entry name" value="CYTOPLASMIC PROTEIN"/>
    <property type="match status" value="1"/>
</dbReference>
<name>A0AAU9E8V4_9BACT</name>
<evidence type="ECO:0000313" key="1">
    <source>
        <dbReference type="EMBL" id="BEQ13546.1"/>
    </source>
</evidence>
<proteinExistence type="predicted"/>
<dbReference type="InterPro" id="IPR052552">
    <property type="entry name" value="YeaO-like"/>
</dbReference>
<protein>
    <recommendedName>
        <fullName evidence="3">DUF488 domain-containing protein</fullName>
    </recommendedName>
</protein>
<dbReference type="PANTHER" id="PTHR36849">
    <property type="entry name" value="CYTOPLASMIC PROTEIN-RELATED"/>
    <property type="match status" value="1"/>
</dbReference>
<dbReference type="Pfam" id="PF22752">
    <property type="entry name" value="DUF488-N3i"/>
    <property type="match status" value="1"/>
</dbReference>
<evidence type="ECO:0008006" key="3">
    <source>
        <dbReference type="Google" id="ProtNLM"/>
    </source>
</evidence>